<dbReference type="PANTHER" id="PTHR45453:SF1">
    <property type="entry name" value="PHOSPHATE REGULON SENSOR PROTEIN PHOR"/>
    <property type="match status" value="1"/>
</dbReference>
<dbReference type="PRINTS" id="PR00344">
    <property type="entry name" value="BCTRLSENSOR"/>
</dbReference>
<protein>
    <recommendedName>
        <fullName evidence="2">histidine kinase</fullName>
        <ecNumber evidence="2">2.7.13.3</ecNumber>
    </recommendedName>
</protein>
<reference evidence="9" key="1">
    <citation type="journal article" date="2020" name="mSystems">
        <title>Genome- and Community-Level Interaction Insights into Carbon Utilization and Element Cycling Functions of Hydrothermarchaeota in Hydrothermal Sediment.</title>
        <authorList>
            <person name="Zhou Z."/>
            <person name="Liu Y."/>
            <person name="Xu W."/>
            <person name="Pan J."/>
            <person name="Luo Z.H."/>
            <person name="Li M."/>
        </authorList>
    </citation>
    <scope>NUCLEOTIDE SEQUENCE [LARGE SCALE GENOMIC DNA]</scope>
    <source>
        <strain evidence="9">SpSt-418</strain>
    </source>
</reference>
<feature type="transmembrane region" description="Helical" evidence="7">
    <location>
        <begin position="15"/>
        <end position="37"/>
    </location>
</feature>
<evidence type="ECO:0000256" key="6">
    <source>
        <dbReference type="ARBA" id="ARBA00023012"/>
    </source>
</evidence>
<feature type="domain" description="Histidine kinase" evidence="8">
    <location>
        <begin position="237"/>
        <end position="455"/>
    </location>
</feature>
<feature type="transmembrane region" description="Helical" evidence="7">
    <location>
        <begin position="196"/>
        <end position="216"/>
    </location>
</feature>
<gene>
    <name evidence="9" type="ORF">ENR64_26265</name>
</gene>
<dbReference type="Pfam" id="PF00512">
    <property type="entry name" value="HisKA"/>
    <property type="match status" value="1"/>
</dbReference>
<dbReference type="GO" id="GO:0004721">
    <property type="term" value="F:phosphoprotein phosphatase activity"/>
    <property type="evidence" value="ECO:0007669"/>
    <property type="project" value="TreeGrafter"/>
</dbReference>
<dbReference type="SMART" id="SM00388">
    <property type="entry name" value="HisKA"/>
    <property type="match status" value="1"/>
</dbReference>
<dbReference type="CDD" id="cd00082">
    <property type="entry name" value="HisKA"/>
    <property type="match status" value="1"/>
</dbReference>
<dbReference type="InterPro" id="IPR036890">
    <property type="entry name" value="HATPase_C_sf"/>
</dbReference>
<dbReference type="InterPro" id="IPR003594">
    <property type="entry name" value="HATPase_dom"/>
</dbReference>
<dbReference type="InterPro" id="IPR050351">
    <property type="entry name" value="BphY/WalK/GraS-like"/>
</dbReference>
<evidence type="ECO:0000256" key="5">
    <source>
        <dbReference type="ARBA" id="ARBA00022777"/>
    </source>
</evidence>
<evidence type="ECO:0000256" key="1">
    <source>
        <dbReference type="ARBA" id="ARBA00000085"/>
    </source>
</evidence>
<dbReference type="PROSITE" id="PS50109">
    <property type="entry name" value="HIS_KIN"/>
    <property type="match status" value="1"/>
</dbReference>
<dbReference type="SMART" id="SM00387">
    <property type="entry name" value="HATPase_c"/>
    <property type="match status" value="1"/>
</dbReference>
<keyword evidence="5 9" id="KW-0418">Kinase</keyword>
<dbReference type="InterPro" id="IPR049835">
    <property type="entry name" value="RppB"/>
</dbReference>
<dbReference type="GO" id="GO:0005886">
    <property type="term" value="C:plasma membrane"/>
    <property type="evidence" value="ECO:0007669"/>
    <property type="project" value="TreeGrafter"/>
</dbReference>
<dbReference type="Gene3D" id="1.10.287.130">
    <property type="match status" value="1"/>
</dbReference>
<dbReference type="FunFam" id="3.30.565.10:FF:000006">
    <property type="entry name" value="Sensor histidine kinase WalK"/>
    <property type="match status" value="1"/>
</dbReference>
<evidence type="ECO:0000256" key="2">
    <source>
        <dbReference type="ARBA" id="ARBA00012438"/>
    </source>
</evidence>
<evidence type="ECO:0000259" key="8">
    <source>
        <dbReference type="PROSITE" id="PS50109"/>
    </source>
</evidence>
<dbReference type="InterPro" id="IPR004358">
    <property type="entry name" value="Sig_transdc_His_kin-like_C"/>
</dbReference>
<evidence type="ECO:0000313" key="9">
    <source>
        <dbReference type="EMBL" id="HFN01193.1"/>
    </source>
</evidence>
<evidence type="ECO:0000256" key="3">
    <source>
        <dbReference type="ARBA" id="ARBA00022553"/>
    </source>
</evidence>
<keyword evidence="7" id="KW-0472">Membrane</keyword>
<dbReference type="NCBIfam" id="NF041735">
    <property type="entry name" value="hist_kin_RppB"/>
    <property type="match status" value="1"/>
</dbReference>
<dbReference type="PANTHER" id="PTHR45453">
    <property type="entry name" value="PHOSPHATE REGULON SENSOR PROTEIN PHOR"/>
    <property type="match status" value="1"/>
</dbReference>
<comment type="caution">
    <text evidence="9">The sequence shown here is derived from an EMBL/GenBank/DDBJ whole genome shotgun (WGS) entry which is preliminary data.</text>
</comment>
<dbReference type="InterPro" id="IPR003661">
    <property type="entry name" value="HisK_dim/P_dom"/>
</dbReference>
<evidence type="ECO:0000256" key="7">
    <source>
        <dbReference type="SAM" id="Phobius"/>
    </source>
</evidence>
<proteinExistence type="predicted"/>
<dbReference type="Pfam" id="PF02518">
    <property type="entry name" value="HATPase_c"/>
    <property type="match status" value="1"/>
</dbReference>
<dbReference type="SUPFAM" id="SSF55874">
    <property type="entry name" value="ATPase domain of HSP90 chaperone/DNA topoisomerase II/histidine kinase"/>
    <property type="match status" value="1"/>
</dbReference>
<dbReference type="InterPro" id="IPR005467">
    <property type="entry name" value="His_kinase_dom"/>
</dbReference>
<dbReference type="InterPro" id="IPR036097">
    <property type="entry name" value="HisK_dim/P_sf"/>
</dbReference>
<keyword evidence="7" id="KW-1133">Transmembrane helix</keyword>
<keyword evidence="6" id="KW-0902">Two-component regulatory system</keyword>
<dbReference type="CDD" id="cd00075">
    <property type="entry name" value="HATPase"/>
    <property type="match status" value="1"/>
</dbReference>
<dbReference type="Gene3D" id="3.30.565.10">
    <property type="entry name" value="Histidine kinase-like ATPase, C-terminal domain"/>
    <property type="match status" value="1"/>
</dbReference>
<organism evidence="9">
    <name type="scientific">Oscillatoriales cyanobacterium SpSt-418</name>
    <dbReference type="NCBI Taxonomy" id="2282169"/>
    <lineage>
        <taxon>Bacteria</taxon>
        <taxon>Bacillati</taxon>
        <taxon>Cyanobacteriota</taxon>
        <taxon>Cyanophyceae</taxon>
        <taxon>Oscillatoriophycideae</taxon>
        <taxon>Oscillatoriales</taxon>
    </lineage>
</organism>
<keyword evidence="7" id="KW-0812">Transmembrane</keyword>
<sequence length="464" mass="51641">MNSHQLFRRSRTRLALWYVLVMGIILSLSGVGIYRAIVQSNWAALEREIESIAGTLHDSLEPMLPASGDPAITLQRIFPDLCLADQLCAVSPTLIQRHTTGISDRNIYYIRLFDYHGKLLAFSANHPTQISNSLNSASWQTIHTADGTRYRQFTTVLHSADAKHQATQTTNHPSWGYLQIGRTLASFDAETRRIQWTFIIGFPIALGLVAVSSWWLSGLAMQPIYQSYQQQQQFTANAAHELRSPLASLLATVEAILRVPQSNQHNTQTMLYTVERQGRRLSYLITDLLFLTSLEQNSSPKPFQPCCLNDLINDLTEEFLELATASDIHLTSQLPNFEVYVLGDESQLYRLVSNLIANAIQYTPSGGQVSASLTVRDRAAIITVKDTGVGIPLTEQSKIFDRFYRVDGDRSRKTGGTGLGLAIAQAIAQKHQAHLNVESLVGQGSLFTLEMATTHAKRAAKDRD</sequence>
<keyword evidence="4" id="KW-0808">Transferase</keyword>
<dbReference type="EC" id="2.7.13.3" evidence="2"/>
<keyword evidence="3" id="KW-0597">Phosphoprotein</keyword>
<name>A0A7C3PHF9_9CYAN</name>
<accession>A0A7C3PHF9</accession>
<dbReference type="EMBL" id="DSRU01000383">
    <property type="protein sequence ID" value="HFN01193.1"/>
    <property type="molecule type" value="Genomic_DNA"/>
</dbReference>
<evidence type="ECO:0000256" key="4">
    <source>
        <dbReference type="ARBA" id="ARBA00022679"/>
    </source>
</evidence>
<dbReference type="SUPFAM" id="SSF47384">
    <property type="entry name" value="Homodimeric domain of signal transducing histidine kinase"/>
    <property type="match status" value="1"/>
</dbReference>
<dbReference type="AlphaFoldDB" id="A0A7C3PHF9"/>
<comment type="catalytic activity">
    <reaction evidence="1">
        <text>ATP + protein L-histidine = ADP + protein N-phospho-L-histidine.</text>
        <dbReference type="EC" id="2.7.13.3"/>
    </reaction>
</comment>
<dbReference type="GO" id="GO:0016036">
    <property type="term" value="P:cellular response to phosphate starvation"/>
    <property type="evidence" value="ECO:0007669"/>
    <property type="project" value="TreeGrafter"/>
</dbReference>
<dbReference type="GO" id="GO:0000155">
    <property type="term" value="F:phosphorelay sensor kinase activity"/>
    <property type="evidence" value="ECO:0007669"/>
    <property type="project" value="InterPro"/>
</dbReference>